<gene>
    <name evidence="5" type="primary">LOC106175478</name>
</gene>
<evidence type="ECO:0000256" key="1">
    <source>
        <dbReference type="SAM" id="Coils"/>
    </source>
</evidence>
<evidence type="ECO:0000256" key="2">
    <source>
        <dbReference type="SAM" id="MobiDB-lite"/>
    </source>
</evidence>
<proteinExistence type="predicted"/>
<feature type="transmembrane region" description="Helical" evidence="3">
    <location>
        <begin position="355"/>
        <end position="388"/>
    </location>
</feature>
<reference evidence="5" key="1">
    <citation type="submission" date="2025-08" db="UniProtKB">
        <authorList>
            <consortium name="RefSeq"/>
        </authorList>
    </citation>
    <scope>IDENTIFICATION</scope>
    <source>
        <tissue evidence="5">Gonads</tissue>
    </source>
</reference>
<dbReference type="PANTHER" id="PTHR37402">
    <property type="entry name" value="GRAM DOMAIN-CONTAINING PROTEIN 4"/>
    <property type="match status" value="1"/>
</dbReference>
<organism evidence="4 5">
    <name type="scientific">Lingula anatina</name>
    <name type="common">Brachiopod</name>
    <name type="synonym">Lingula unguis</name>
    <dbReference type="NCBI Taxonomy" id="7574"/>
    <lineage>
        <taxon>Eukaryota</taxon>
        <taxon>Metazoa</taxon>
        <taxon>Spiralia</taxon>
        <taxon>Lophotrochozoa</taxon>
        <taxon>Brachiopoda</taxon>
        <taxon>Linguliformea</taxon>
        <taxon>Lingulata</taxon>
        <taxon>Lingulida</taxon>
        <taxon>Linguloidea</taxon>
        <taxon>Lingulidae</taxon>
        <taxon>Lingula</taxon>
    </lineage>
</organism>
<sequence length="432" mass="50549">MSLRHAFKSRFLDSKGDSDVVVKGFRSLEKEEEAKMTCSFDDDEEPTECMSSVTEETRDSDHKSKKMDESTKTASVPDDSVAIYESQLTQLQEQLVETMIENQNLKRELELMKDADKVKKLEKNLEIQTGKNKYLARKLEVLQRMRDAELKSQWVDLSEEATETFVQVPEDTVPEAEGWFGRIKTRLFWTFYDILDDFREEETNDQEIEEEPLAVKKLKKNVKRFGNSFKEILSTIKGLNLLLSWKSPAKTLLVFLSYLYFLSMGWILPGILFLMVFRLFISYLQYKGFRIELHYFRVVEDKDDSEEKELGVADKFNIVVQVATKVQNTLGLLADQMEKLKNLLTWQEPEQTQRLFGVLVALFIASCLLPGRIFFFIAGLQVGFKLFIQDPIFNRFPRVKEKYDTVYKMWKILPTDDQLQKRDSRAKMLKLL</sequence>
<dbReference type="InParanoid" id="A0A2R2MQU5"/>
<keyword evidence="1" id="KW-0175">Coiled coil</keyword>
<keyword evidence="3" id="KW-1133">Transmembrane helix</keyword>
<protein>
    <submittedName>
        <fullName evidence="5">GRAM domain-containing protein 4-like</fullName>
    </submittedName>
</protein>
<evidence type="ECO:0000313" key="5">
    <source>
        <dbReference type="RefSeq" id="XP_023932533.1"/>
    </source>
</evidence>
<evidence type="ECO:0000313" key="4">
    <source>
        <dbReference type="Proteomes" id="UP000085678"/>
    </source>
</evidence>
<dbReference type="GO" id="GO:0006915">
    <property type="term" value="P:apoptotic process"/>
    <property type="evidence" value="ECO:0007669"/>
    <property type="project" value="InterPro"/>
</dbReference>
<dbReference type="KEGG" id="lak:106175478"/>
<dbReference type="PANTHER" id="PTHR37402:SF1">
    <property type="entry name" value="GRAM DOMAIN-CONTAINING PROTEIN 4"/>
    <property type="match status" value="1"/>
</dbReference>
<feature type="coiled-coil region" evidence="1">
    <location>
        <begin position="81"/>
        <end position="115"/>
    </location>
</feature>
<dbReference type="OrthoDB" id="1708389at2759"/>
<evidence type="ECO:0000256" key="3">
    <source>
        <dbReference type="SAM" id="Phobius"/>
    </source>
</evidence>
<dbReference type="InterPro" id="IPR037847">
    <property type="entry name" value="GRAMDC4"/>
</dbReference>
<name>A0A2R2MQU5_LINAN</name>
<dbReference type="AlphaFoldDB" id="A0A2R2MQU5"/>
<accession>A0A2R2MQU5</accession>
<keyword evidence="3" id="KW-0812">Transmembrane</keyword>
<dbReference type="GO" id="GO:0034164">
    <property type="term" value="P:negative regulation of toll-like receptor 9 signaling pathway"/>
    <property type="evidence" value="ECO:0007669"/>
    <property type="project" value="TreeGrafter"/>
</dbReference>
<feature type="transmembrane region" description="Helical" evidence="3">
    <location>
        <begin position="252"/>
        <end position="281"/>
    </location>
</feature>
<keyword evidence="4" id="KW-1185">Reference proteome</keyword>
<feature type="region of interest" description="Disordered" evidence="2">
    <location>
        <begin position="36"/>
        <end position="76"/>
    </location>
</feature>
<keyword evidence="3" id="KW-0472">Membrane</keyword>
<feature type="compositionally biased region" description="Basic and acidic residues" evidence="2">
    <location>
        <begin position="55"/>
        <end position="71"/>
    </location>
</feature>
<dbReference type="Proteomes" id="UP000085678">
    <property type="component" value="Unplaced"/>
</dbReference>
<dbReference type="RefSeq" id="XP_023932533.1">
    <property type="nucleotide sequence ID" value="XM_024076765.1"/>
</dbReference>
<dbReference type="GeneID" id="106175478"/>